<gene>
    <name evidence="2" type="ORF">PIG85_08445</name>
</gene>
<dbReference type="EMBL" id="CP116394">
    <property type="protein sequence ID" value="WCE45666.1"/>
    <property type="molecule type" value="Genomic_DNA"/>
</dbReference>
<keyword evidence="1" id="KW-0812">Transmembrane</keyword>
<evidence type="ECO:0000256" key="1">
    <source>
        <dbReference type="SAM" id="Phobius"/>
    </source>
</evidence>
<keyword evidence="1" id="KW-1133">Transmembrane helix</keyword>
<proteinExistence type="predicted"/>
<evidence type="ECO:0000313" key="3">
    <source>
        <dbReference type="Proteomes" id="UP001211044"/>
    </source>
</evidence>
<keyword evidence="1" id="KW-0472">Membrane</keyword>
<dbReference type="Proteomes" id="UP001211044">
    <property type="component" value="Chromosome"/>
</dbReference>
<dbReference type="RefSeq" id="WP_155855899.1">
    <property type="nucleotide sequence ID" value="NZ_CP116394.1"/>
</dbReference>
<feature type="transmembrane region" description="Helical" evidence="1">
    <location>
        <begin position="6"/>
        <end position="24"/>
    </location>
</feature>
<sequence>MYWAIWALVIVLLTTLVAGLGWYFRTNKIDKEKDSHRQQYRQYSSPRA</sequence>
<organism evidence="2 3">
    <name type="scientific">Winkia neuii subsp. anitrata</name>
    <dbReference type="NCBI Taxonomy" id="29318"/>
    <lineage>
        <taxon>Bacteria</taxon>
        <taxon>Bacillati</taxon>
        <taxon>Actinomycetota</taxon>
        <taxon>Actinomycetes</taxon>
        <taxon>Actinomycetales</taxon>
        <taxon>Actinomycetaceae</taxon>
        <taxon>Winkia</taxon>
    </lineage>
</organism>
<accession>A0AB38XNF5</accession>
<evidence type="ECO:0000313" key="2">
    <source>
        <dbReference type="EMBL" id="WCE45666.1"/>
    </source>
</evidence>
<protein>
    <submittedName>
        <fullName evidence="2">Uncharacterized protein</fullName>
    </submittedName>
</protein>
<name>A0AB38XNF5_9ACTO</name>
<dbReference type="AlphaFoldDB" id="A0AB38XNF5"/>
<reference evidence="2" key="1">
    <citation type="submission" date="2023-01" db="EMBL/GenBank/DDBJ databases">
        <title>Comparative Genomic Analysis of the Clinically-Derived Winkia Strain NY0527 Provides Evidence into the Taxonomic Reassignment of Winkia neuii and Characterizes Their Virulence Traits.</title>
        <authorList>
            <person name="Cai X."/>
            <person name="Peng Y."/>
            <person name="Li M."/>
            <person name="Qiu Y."/>
            <person name="Wang Y."/>
            <person name="Xu L."/>
            <person name="Hou Q."/>
        </authorList>
    </citation>
    <scope>NUCLEOTIDE SEQUENCE</scope>
    <source>
        <strain evidence="2">NY0527</strain>
    </source>
</reference>
<dbReference type="KEGG" id="wne:PIG85_08445"/>